<dbReference type="Gene3D" id="1.20.1250.20">
    <property type="entry name" value="MFS general substrate transporter like domains"/>
    <property type="match status" value="1"/>
</dbReference>
<evidence type="ECO:0000256" key="3">
    <source>
        <dbReference type="ARBA" id="ARBA00022475"/>
    </source>
</evidence>
<organism evidence="8 9">
    <name type="scientific">Peloplasma aerotolerans</name>
    <dbReference type="NCBI Taxonomy" id="3044389"/>
    <lineage>
        <taxon>Bacteria</taxon>
        <taxon>Bacillati</taxon>
        <taxon>Mycoplasmatota</taxon>
        <taxon>Mollicutes</taxon>
        <taxon>Acholeplasmatales</taxon>
        <taxon>Acholeplasmataceae</taxon>
        <taxon>Peloplasma</taxon>
    </lineage>
</organism>
<reference evidence="8" key="1">
    <citation type="submission" date="2023-05" db="EMBL/GenBank/DDBJ databases">
        <title>Mariniplasma microaerophilum sp. nov., a novel anaerobic mollicute isolated from terrestrial mud volcano, Taman Peninsula, Russia.</title>
        <authorList>
            <person name="Khomyakova M.A."/>
            <person name="Merkel A.Y."/>
            <person name="Slobodkin A.I."/>
        </authorList>
    </citation>
    <scope>NUCLEOTIDE SEQUENCE</scope>
    <source>
        <strain evidence="8">M4Ah</strain>
    </source>
</reference>
<keyword evidence="9" id="KW-1185">Reference proteome</keyword>
<dbReference type="RefSeq" id="WP_282840074.1">
    <property type="nucleotide sequence ID" value="NZ_JASCXW010000040.1"/>
</dbReference>
<comment type="caution">
    <text evidence="8">The sequence shown here is derived from an EMBL/GenBank/DDBJ whole genome shotgun (WGS) entry which is preliminary data.</text>
</comment>
<proteinExistence type="predicted"/>
<dbReference type="GO" id="GO:0005886">
    <property type="term" value="C:plasma membrane"/>
    <property type="evidence" value="ECO:0007669"/>
    <property type="project" value="UniProtKB-SubCell"/>
</dbReference>
<evidence type="ECO:0000313" key="8">
    <source>
        <dbReference type="EMBL" id="MDI6453634.1"/>
    </source>
</evidence>
<dbReference type="Pfam" id="PF05977">
    <property type="entry name" value="MFS_3"/>
    <property type="match status" value="1"/>
</dbReference>
<evidence type="ECO:0000256" key="5">
    <source>
        <dbReference type="ARBA" id="ARBA00022989"/>
    </source>
</evidence>
<dbReference type="PANTHER" id="PTHR23513:SF6">
    <property type="entry name" value="MAJOR FACILITATOR SUPERFAMILY ASSOCIATED DOMAIN-CONTAINING PROTEIN"/>
    <property type="match status" value="1"/>
</dbReference>
<dbReference type="PANTHER" id="PTHR23513">
    <property type="entry name" value="INTEGRAL MEMBRANE EFFLUX PROTEIN-RELATED"/>
    <property type="match status" value="1"/>
</dbReference>
<evidence type="ECO:0000313" key="9">
    <source>
        <dbReference type="Proteomes" id="UP001431532"/>
    </source>
</evidence>
<accession>A0AAW6UCE9</accession>
<keyword evidence="3" id="KW-1003">Cell membrane</keyword>
<dbReference type="SUPFAM" id="SSF103473">
    <property type="entry name" value="MFS general substrate transporter"/>
    <property type="match status" value="1"/>
</dbReference>
<keyword evidence="4 7" id="KW-0812">Transmembrane</keyword>
<evidence type="ECO:0000256" key="7">
    <source>
        <dbReference type="SAM" id="Phobius"/>
    </source>
</evidence>
<protein>
    <submittedName>
        <fullName evidence="8">MFS transporter</fullName>
    </submittedName>
</protein>
<feature type="transmembrane region" description="Helical" evidence="7">
    <location>
        <begin position="42"/>
        <end position="66"/>
    </location>
</feature>
<evidence type="ECO:0000256" key="1">
    <source>
        <dbReference type="ARBA" id="ARBA00004651"/>
    </source>
</evidence>
<keyword evidence="5 7" id="KW-1133">Transmembrane helix</keyword>
<dbReference type="EMBL" id="JASCXW010000040">
    <property type="protein sequence ID" value="MDI6453634.1"/>
    <property type="molecule type" value="Genomic_DNA"/>
</dbReference>
<feature type="transmembrane region" description="Helical" evidence="7">
    <location>
        <begin position="12"/>
        <end position="36"/>
    </location>
</feature>
<keyword evidence="2" id="KW-0813">Transport</keyword>
<dbReference type="InterPro" id="IPR010290">
    <property type="entry name" value="TM_effector"/>
</dbReference>
<keyword evidence="6 7" id="KW-0472">Membrane</keyword>
<comment type="subcellular location">
    <subcellularLocation>
        <location evidence="1">Cell membrane</location>
        <topology evidence="1">Multi-pass membrane protein</topology>
    </subcellularLocation>
</comment>
<dbReference type="AlphaFoldDB" id="A0AAW6UCE9"/>
<evidence type="ECO:0000256" key="6">
    <source>
        <dbReference type="ARBA" id="ARBA00023136"/>
    </source>
</evidence>
<dbReference type="Proteomes" id="UP001431532">
    <property type="component" value="Unassembled WGS sequence"/>
</dbReference>
<evidence type="ECO:0000256" key="4">
    <source>
        <dbReference type="ARBA" id="ARBA00022692"/>
    </source>
</evidence>
<dbReference type="InterPro" id="IPR036259">
    <property type="entry name" value="MFS_trans_sf"/>
</dbReference>
<gene>
    <name evidence="8" type="ORF">QJ521_08655</name>
</gene>
<evidence type="ECO:0000256" key="2">
    <source>
        <dbReference type="ARBA" id="ARBA00022448"/>
    </source>
</evidence>
<sequence length="89" mass="9875">MYKLWTRNFSILTIGSLISAFGSAAAGVAFGILIYQRTGSPLTLALFTVANIVPRVITGFLAGPFVDRHSRRRIIYLTCFRKLPLQSIK</sequence>
<name>A0AAW6UCE9_9MOLU</name>